<evidence type="ECO:0000313" key="3">
    <source>
        <dbReference type="EMBL" id="CAF3755040.1"/>
    </source>
</evidence>
<dbReference type="EMBL" id="CAJNON010000037">
    <property type="protein sequence ID" value="CAF0841754.1"/>
    <property type="molecule type" value="Genomic_DNA"/>
</dbReference>
<keyword evidence="1" id="KW-0812">Transmembrane</keyword>
<evidence type="ECO:0000313" key="4">
    <source>
        <dbReference type="Proteomes" id="UP000663881"/>
    </source>
</evidence>
<evidence type="ECO:0000256" key="1">
    <source>
        <dbReference type="SAM" id="Phobius"/>
    </source>
</evidence>
<feature type="transmembrane region" description="Helical" evidence="1">
    <location>
        <begin position="166"/>
        <end position="187"/>
    </location>
</feature>
<dbReference type="AlphaFoldDB" id="A0A818YH78"/>
<proteinExistence type="predicted"/>
<sequence>MASNGTSSFSGTEVLHTVTKGITSLASSTKSFFLDFNGLMKEILPKLSSEEQREVREAFSQYQSLLMTTQTFLTKTRLRVRHANTQSDFINAIDPNIIERLCVEARDLMKKFWKINTFVEEKVKEEKISKLWGRVGMGICLAGVGVLLICTGYGAAAGFTVAVKSVLAISGATALIGLSATVIATAAQKLTVFEQVLKNLDDLKKVLGQLSQHYATIQGYQGELTLQDKNEFFILLDEAKVEVDKGFKLLAQF</sequence>
<keyword evidence="1" id="KW-1133">Transmembrane helix</keyword>
<reference evidence="3" key="1">
    <citation type="submission" date="2021-02" db="EMBL/GenBank/DDBJ databases">
        <authorList>
            <person name="Nowell W R."/>
        </authorList>
    </citation>
    <scope>NUCLEOTIDE SEQUENCE</scope>
</reference>
<comment type="caution">
    <text evidence="3">The sequence shown here is derived from an EMBL/GenBank/DDBJ whole genome shotgun (WGS) entry which is preliminary data.</text>
</comment>
<protein>
    <submittedName>
        <fullName evidence="3">Uncharacterized protein</fullName>
    </submittedName>
</protein>
<dbReference type="Proteomes" id="UP000663891">
    <property type="component" value="Unassembled WGS sequence"/>
</dbReference>
<gene>
    <name evidence="3" type="ORF">OKA104_LOCUS15911</name>
    <name evidence="2" type="ORF">VCS650_LOCUS6176</name>
</gene>
<name>A0A818YH78_9BILA</name>
<dbReference type="Proteomes" id="UP000663881">
    <property type="component" value="Unassembled WGS sequence"/>
</dbReference>
<organism evidence="3 4">
    <name type="scientific">Adineta steineri</name>
    <dbReference type="NCBI Taxonomy" id="433720"/>
    <lineage>
        <taxon>Eukaryota</taxon>
        <taxon>Metazoa</taxon>
        <taxon>Spiralia</taxon>
        <taxon>Gnathifera</taxon>
        <taxon>Rotifera</taxon>
        <taxon>Eurotatoria</taxon>
        <taxon>Bdelloidea</taxon>
        <taxon>Adinetida</taxon>
        <taxon>Adinetidae</taxon>
        <taxon>Adineta</taxon>
    </lineage>
</organism>
<accession>A0A818YH78</accession>
<evidence type="ECO:0000313" key="2">
    <source>
        <dbReference type="EMBL" id="CAF0841754.1"/>
    </source>
</evidence>
<keyword evidence="1" id="KW-0472">Membrane</keyword>
<dbReference type="EMBL" id="CAJOAY010000891">
    <property type="protein sequence ID" value="CAF3755040.1"/>
    <property type="molecule type" value="Genomic_DNA"/>
</dbReference>
<feature type="transmembrane region" description="Helical" evidence="1">
    <location>
        <begin position="131"/>
        <end position="154"/>
    </location>
</feature>